<accession>A0A508AAW8</accession>
<dbReference type="AlphaFoldDB" id="A0A508AAW8"/>
<dbReference type="RefSeq" id="WP_141482738.1">
    <property type="nucleotide sequence ID" value="NZ_VICD02000229.1"/>
</dbReference>
<proteinExistence type="predicted"/>
<dbReference type="Proteomes" id="UP000320431">
    <property type="component" value="Unassembled WGS sequence"/>
</dbReference>
<organism evidence="1 2">
    <name type="scientific">Marilutibacter maris</name>
    <dbReference type="NCBI Taxonomy" id="1605891"/>
    <lineage>
        <taxon>Bacteria</taxon>
        <taxon>Pseudomonadati</taxon>
        <taxon>Pseudomonadota</taxon>
        <taxon>Gammaproteobacteria</taxon>
        <taxon>Lysobacterales</taxon>
        <taxon>Lysobacteraceae</taxon>
        <taxon>Marilutibacter</taxon>
    </lineage>
</organism>
<evidence type="ECO:0000313" key="1">
    <source>
        <dbReference type="EMBL" id="KAB8175728.1"/>
    </source>
</evidence>
<gene>
    <name evidence="1" type="ORF">FKV24_013465</name>
</gene>
<sequence>MPRRVLFIPVSGGRGGGELQRSLILARTLRAQGGDTDIRFLAHAQAPFPCEEFQRTPLPGSPTRSEPEVIAAIADFAPDLCVFDSTLRMSALRAARAAGSRTAYLSVRPNSRWRGLDPRKRTLLDAHWILAPERLGAAPPWPERLGRWLLRRTRFEYFNAVFEAPDTAAASRLLAEHGLAPGRYMLACPGGAGYTVDGLAPVPLLAEAGSALRTTLPVLVVDPGDHALPAGWIGLPRMPNRILMGLVEGARLNVVNGGGTLVQALTLGAPCLAIPMQEEQAQRIAAFAARDAVLTCAAERTAIATAWQHAADADLDGLRGRARALGLRNDASTIAQRIQTMLAR</sequence>
<dbReference type="EMBL" id="VICD02000229">
    <property type="protein sequence ID" value="KAB8175728.1"/>
    <property type="molecule type" value="Genomic_DNA"/>
</dbReference>
<name>A0A508AAW8_9GAMM</name>
<dbReference type="SUPFAM" id="SSF53756">
    <property type="entry name" value="UDP-Glycosyltransferase/glycogen phosphorylase"/>
    <property type="match status" value="1"/>
</dbReference>
<comment type="caution">
    <text evidence="1">The sequence shown here is derived from an EMBL/GenBank/DDBJ whole genome shotgun (WGS) entry which is preliminary data.</text>
</comment>
<protein>
    <submittedName>
        <fullName evidence="1">Uncharacterized protein</fullName>
    </submittedName>
</protein>
<reference evidence="1 2" key="1">
    <citation type="submission" date="2019-10" db="EMBL/GenBank/DDBJ databases">
        <title>Lysobacter alkalisoli sp. nov., isolated from saline-alkaline soil.</title>
        <authorList>
            <person name="Sun J.-Q."/>
        </authorList>
    </citation>
    <scope>NUCLEOTIDE SEQUENCE [LARGE SCALE GENOMIC DNA]</scope>
    <source>
        <strain evidence="1 2">KCTC 42381</strain>
    </source>
</reference>
<evidence type="ECO:0000313" key="2">
    <source>
        <dbReference type="Proteomes" id="UP000320431"/>
    </source>
</evidence>